<accession>A0A9Q4I0D5</accession>
<dbReference type="RefSeq" id="WP_268802733.1">
    <property type="nucleotide sequence ID" value="NZ_JAPRAW010000021.1"/>
</dbReference>
<dbReference type="GO" id="GO:0016757">
    <property type="term" value="F:glycosyltransferase activity"/>
    <property type="evidence" value="ECO:0007669"/>
    <property type="project" value="InterPro"/>
</dbReference>
<evidence type="ECO:0000313" key="3">
    <source>
        <dbReference type="EMBL" id="MCZ0668476.1"/>
    </source>
</evidence>
<dbReference type="Pfam" id="PF13439">
    <property type="entry name" value="Glyco_transf_4"/>
    <property type="match status" value="1"/>
</dbReference>
<dbReference type="PANTHER" id="PTHR12526">
    <property type="entry name" value="GLYCOSYLTRANSFERASE"/>
    <property type="match status" value="1"/>
</dbReference>
<evidence type="ECO:0000259" key="1">
    <source>
        <dbReference type="Pfam" id="PF00534"/>
    </source>
</evidence>
<dbReference type="InterPro" id="IPR028098">
    <property type="entry name" value="Glyco_trans_4-like_N"/>
</dbReference>
<organism evidence="3 4">
    <name type="scientific">Mediterraneibacter gnavus</name>
    <name type="common">Ruminococcus gnavus</name>
    <dbReference type="NCBI Taxonomy" id="33038"/>
    <lineage>
        <taxon>Bacteria</taxon>
        <taxon>Bacillati</taxon>
        <taxon>Bacillota</taxon>
        <taxon>Clostridia</taxon>
        <taxon>Lachnospirales</taxon>
        <taxon>Lachnospiraceae</taxon>
        <taxon>Mediterraneibacter</taxon>
    </lineage>
</organism>
<feature type="domain" description="Glycosyl transferase family 1" evidence="1">
    <location>
        <begin position="181"/>
        <end position="312"/>
    </location>
</feature>
<dbReference type="InterPro" id="IPR001296">
    <property type="entry name" value="Glyco_trans_1"/>
</dbReference>
<dbReference type="PANTHER" id="PTHR12526:SF630">
    <property type="entry name" value="GLYCOSYLTRANSFERASE"/>
    <property type="match status" value="1"/>
</dbReference>
<sequence>MKNILIITQSLTGGGAEKLAANLSLELSKTDKVTIVTFTKTEIEYDYSGNRININRVGGKGGLFTHILNAIGRIVEVKKIKKRINCDCAISFLPQTDYVNVLSRIKGEKIIVDVVSNMSFVYPKGIKKWFRYLILNKADYIVTVSEGVRKDLINNFNVRKENSKTIYNSCDIDSIITDCKKEKEFKRLESVLPEKYICSMGSFRLAKGHWHLIKAFSTIADKIPNYKLVILGDGQYRDKYEKLIEKLGLSNRVVLPGFANPPYSIISHSDLFIFSSVFEGFGHSIIEAMACGVPVLSTDCDYGAREILAPKTDFKIKAKEVETCEYGFLMPPFNMDDIDCNTNILELERIMGDAIMHILSLDNNFLISKGLKYVRKFDNEAYGKYWKETIEEIINA</sequence>
<dbReference type="CDD" id="cd03811">
    <property type="entry name" value="GT4_GT28_WabH-like"/>
    <property type="match status" value="1"/>
</dbReference>
<dbReference type="Pfam" id="PF00534">
    <property type="entry name" value="Glycos_transf_1"/>
    <property type="match status" value="1"/>
</dbReference>
<dbReference type="Proteomes" id="UP001079535">
    <property type="component" value="Unassembled WGS sequence"/>
</dbReference>
<proteinExistence type="predicted"/>
<comment type="caution">
    <text evidence="3">The sequence shown here is derived from an EMBL/GenBank/DDBJ whole genome shotgun (WGS) entry which is preliminary data.</text>
</comment>
<protein>
    <submittedName>
        <fullName evidence="3">Glycosyltransferase</fullName>
    </submittedName>
</protein>
<dbReference type="SUPFAM" id="SSF53756">
    <property type="entry name" value="UDP-Glycosyltransferase/glycogen phosphorylase"/>
    <property type="match status" value="1"/>
</dbReference>
<dbReference type="Gene3D" id="3.40.50.2000">
    <property type="entry name" value="Glycogen Phosphorylase B"/>
    <property type="match status" value="2"/>
</dbReference>
<reference evidence="3" key="1">
    <citation type="submission" date="2022-11" db="EMBL/GenBank/DDBJ databases">
        <title>Temperate bacteriophages infecting mucin-degrading bacterium Ruminococcus gnavus from the human gut.</title>
        <authorList>
            <person name="Buttimer C."/>
        </authorList>
    </citation>
    <scope>NUCLEOTIDE SEQUENCE</scope>
    <source>
        <strain evidence="3">CCUG 49994</strain>
    </source>
</reference>
<dbReference type="AlphaFoldDB" id="A0A9Q4I0D5"/>
<evidence type="ECO:0000259" key="2">
    <source>
        <dbReference type="Pfam" id="PF13439"/>
    </source>
</evidence>
<feature type="domain" description="Glycosyltransferase subfamily 4-like N-terminal" evidence="2">
    <location>
        <begin position="14"/>
        <end position="173"/>
    </location>
</feature>
<gene>
    <name evidence="3" type="ORF">OZZ17_13135</name>
</gene>
<dbReference type="EMBL" id="JAPRAY010000018">
    <property type="protein sequence ID" value="MCZ0668476.1"/>
    <property type="molecule type" value="Genomic_DNA"/>
</dbReference>
<evidence type="ECO:0000313" key="4">
    <source>
        <dbReference type="Proteomes" id="UP001079535"/>
    </source>
</evidence>
<name>A0A9Q4I0D5_MEDGN</name>